<dbReference type="AlphaFoldDB" id="A0A4P9XGH3"/>
<proteinExistence type="predicted"/>
<keyword evidence="3" id="KW-1185">Reference proteome</keyword>
<protein>
    <submittedName>
        <fullName evidence="2">Uncharacterized protein</fullName>
    </submittedName>
</protein>
<name>A0A4P9XGH3_9FUNG</name>
<organism evidence="2 3">
    <name type="scientific">Thamnocephalis sphaerospora</name>
    <dbReference type="NCBI Taxonomy" id="78915"/>
    <lineage>
        <taxon>Eukaryota</taxon>
        <taxon>Fungi</taxon>
        <taxon>Fungi incertae sedis</taxon>
        <taxon>Zoopagomycota</taxon>
        <taxon>Zoopagomycotina</taxon>
        <taxon>Zoopagomycetes</taxon>
        <taxon>Zoopagales</taxon>
        <taxon>Sigmoideomycetaceae</taxon>
        <taxon>Thamnocephalis</taxon>
    </lineage>
</organism>
<evidence type="ECO:0000256" key="1">
    <source>
        <dbReference type="SAM" id="MobiDB-lite"/>
    </source>
</evidence>
<reference evidence="3" key="1">
    <citation type="journal article" date="2018" name="Nat. Microbiol.">
        <title>Leveraging single-cell genomics to expand the fungal tree of life.</title>
        <authorList>
            <person name="Ahrendt S.R."/>
            <person name="Quandt C.A."/>
            <person name="Ciobanu D."/>
            <person name="Clum A."/>
            <person name="Salamov A."/>
            <person name="Andreopoulos B."/>
            <person name="Cheng J.F."/>
            <person name="Woyke T."/>
            <person name="Pelin A."/>
            <person name="Henrissat B."/>
            <person name="Reynolds N.K."/>
            <person name="Benny G.L."/>
            <person name="Smith M.E."/>
            <person name="James T.Y."/>
            <person name="Grigoriev I.V."/>
        </authorList>
    </citation>
    <scope>NUCLEOTIDE SEQUENCE [LARGE SCALE GENOMIC DNA]</scope>
    <source>
        <strain evidence="3">RSA 1356</strain>
    </source>
</reference>
<feature type="region of interest" description="Disordered" evidence="1">
    <location>
        <begin position="1"/>
        <end position="28"/>
    </location>
</feature>
<feature type="non-terminal residue" evidence="2">
    <location>
        <position position="356"/>
    </location>
</feature>
<accession>A0A4P9XGH3</accession>
<dbReference type="EMBL" id="KZ993529">
    <property type="protein sequence ID" value="RKP04688.1"/>
    <property type="molecule type" value="Genomic_DNA"/>
</dbReference>
<evidence type="ECO:0000313" key="2">
    <source>
        <dbReference type="EMBL" id="RKP04688.1"/>
    </source>
</evidence>
<sequence>MTNPSLAAQPASPAAPEGTAQQHAPPNQAQAIAVDSCIDGNWHAPNSPFCSIYERCHAGRSGENTDDNKCGTIFAVEDSNAKFPSDNDLQANDIKIVSINDSYESDTSTASSHGADEETARICKGANAWKRKHRDFKDNHYIERDVAKVAKGELAPFHANERELNAVRYQMELLCDDNFKDSWSFCNECEVKKDICNKGDVSSSKIGAKILRRDRPHYGFGYGSGSLQDVQKCLESANFIARGSLVSMRTGVIRAVKVSAHILDEKGLPWIARAVDNDGQKLVVKVFTDIRNGNHEAIMYGRVLCTNPRLDGRIAKVIHSFLCGRHPVLVMKEEQEASQPVSTEMQLARLAQEVAT</sequence>
<evidence type="ECO:0000313" key="3">
    <source>
        <dbReference type="Proteomes" id="UP000271241"/>
    </source>
</evidence>
<dbReference type="Proteomes" id="UP000271241">
    <property type="component" value="Unassembled WGS sequence"/>
</dbReference>
<gene>
    <name evidence="2" type="ORF">THASP1DRAFT_26721</name>
</gene>